<comment type="caution">
    <text evidence="2">The sequence shown here is derived from an EMBL/GenBank/DDBJ whole genome shotgun (WGS) entry which is preliminary data.</text>
</comment>
<accession>K2MNU8</accession>
<feature type="region of interest" description="Disordered" evidence="1">
    <location>
        <begin position="209"/>
        <end position="228"/>
    </location>
</feature>
<evidence type="ECO:0000256" key="1">
    <source>
        <dbReference type="SAM" id="MobiDB-lite"/>
    </source>
</evidence>
<dbReference type="AlphaFoldDB" id="K2MNU8"/>
<proteinExistence type="predicted"/>
<dbReference type="OrthoDB" id="10393267at2759"/>
<sequence>MHFPGGNKATAPPLHQQQLQQQWSAALLRRRAVQPRQQQCPGTRLAANSAIAPSSSELSPAPSAMAYELENSSEEDSEEYSETTYTPSNVPVFLSMPFGPTAGGNASLLWGMSPASSSCAEVLSSQGTEIVVGSNTLSPYRILRQISICDTHSNKDGIPQMPAIVSERKSSMQGEENQELWSSKLTSKNLTNTAIPTQLPQIVGSGARIPHTQKPTVNLAPPHDENTSSRVATLLPTPGKICTQPSRECASRTTDKTSTPEAPANSCRGARSAAGGTGVSNVSRDLRTPLDDDAKRWVKALREEVEGEATPRLILNGEPPAHLSEETPVVTVVPAVEKVVTSRGNSATNLHEIPASVIATTESMASQGVCANATNELTQLTRQAMTAETRRVKPKEVPCESERRKFVSGSDASNKPSSLFSCSNSFLPRVEKTQKFSADPLQKPPQQNQQQILEMAIVSLRLGGRGPLAQERIQRQRIRRWETTERVAILNEIMEMKQSPNIPHAFRSEDVVSCVPSPPQLSSQLKGCEVNESDDVTEKALRNVNPVEEWGFQRTATPQGLGTGSASAKATDGLTRQFPESTKKAVKGLCSPRFPRMKSTRRRVQTQQVDILPSIGGSLFKLIESSQVLTENEGNMA</sequence>
<feature type="compositionally biased region" description="Low complexity" evidence="1">
    <location>
        <begin position="16"/>
        <end position="27"/>
    </location>
</feature>
<feature type="compositionally biased region" description="Low complexity" evidence="1">
    <location>
        <begin position="49"/>
        <end position="61"/>
    </location>
</feature>
<protein>
    <submittedName>
        <fullName evidence="2">Uncharacterized protein</fullName>
    </submittedName>
</protein>
<name>K2MNU8_TRYCR</name>
<reference evidence="2 3" key="1">
    <citation type="journal article" date="2012" name="BMC Genomics">
        <title>Comparative genomic analysis of human infective Trypanosoma cruzi lineages with the bat-restricted subspecies T. cruzi marinkellei.</title>
        <authorList>
            <person name="Franzen O."/>
            <person name="Talavera-Lopez C."/>
            <person name="Ochaya S."/>
            <person name="Butler C.E."/>
            <person name="Messenger L.A."/>
            <person name="Lewis M.D."/>
            <person name="Llewellyn M.S."/>
            <person name="Marinkelle C.J."/>
            <person name="Tyler K.M."/>
            <person name="Miles M.A."/>
            <person name="Andersson B."/>
        </authorList>
    </citation>
    <scope>NUCLEOTIDE SEQUENCE [LARGE SCALE GENOMIC DNA]</scope>
    <source>
        <strain evidence="2 3">B7</strain>
    </source>
</reference>
<feature type="region of interest" description="Disordered" evidence="1">
    <location>
        <begin position="236"/>
        <end position="287"/>
    </location>
</feature>
<dbReference type="EMBL" id="AHKC01018449">
    <property type="protein sequence ID" value="EKF27309.1"/>
    <property type="molecule type" value="Genomic_DNA"/>
</dbReference>
<evidence type="ECO:0000313" key="2">
    <source>
        <dbReference type="EMBL" id="EKF27309.1"/>
    </source>
</evidence>
<feature type="region of interest" description="Disordered" evidence="1">
    <location>
        <begin position="1"/>
        <end position="61"/>
    </location>
</feature>
<keyword evidence="3" id="KW-1185">Reference proteome</keyword>
<dbReference type="Proteomes" id="UP000007350">
    <property type="component" value="Unassembled WGS sequence"/>
</dbReference>
<evidence type="ECO:0000313" key="3">
    <source>
        <dbReference type="Proteomes" id="UP000007350"/>
    </source>
</evidence>
<gene>
    <name evidence="2" type="ORF">MOQ_008967</name>
</gene>
<organism evidence="2 3">
    <name type="scientific">Trypanosoma cruzi marinkellei</name>
    <dbReference type="NCBI Taxonomy" id="85056"/>
    <lineage>
        <taxon>Eukaryota</taxon>
        <taxon>Discoba</taxon>
        <taxon>Euglenozoa</taxon>
        <taxon>Kinetoplastea</taxon>
        <taxon>Metakinetoplastina</taxon>
        <taxon>Trypanosomatida</taxon>
        <taxon>Trypanosomatidae</taxon>
        <taxon>Trypanosoma</taxon>
        <taxon>Schizotrypanum</taxon>
    </lineage>
</organism>